<evidence type="ECO:0000256" key="2">
    <source>
        <dbReference type="ARBA" id="ARBA00023054"/>
    </source>
</evidence>
<evidence type="ECO:0000256" key="1">
    <source>
        <dbReference type="ARBA" id="ARBA00004196"/>
    </source>
</evidence>
<gene>
    <name evidence="6" type="ORF">LKD42_12065</name>
</gene>
<dbReference type="PROSITE" id="PS51257">
    <property type="entry name" value="PROKAR_LIPOPROTEIN"/>
    <property type="match status" value="1"/>
</dbReference>
<dbReference type="Gene3D" id="1.10.287.470">
    <property type="entry name" value="Helix hairpin bin"/>
    <property type="match status" value="1"/>
</dbReference>
<dbReference type="EMBL" id="JAJEQE010000050">
    <property type="protein sequence ID" value="MCC2149971.1"/>
    <property type="molecule type" value="Genomic_DNA"/>
</dbReference>
<feature type="chain" id="PRO_5046269033" evidence="5">
    <location>
        <begin position="27"/>
        <end position="640"/>
    </location>
</feature>
<keyword evidence="2 3" id="KW-0175">Coiled coil</keyword>
<evidence type="ECO:0000256" key="3">
    <source>
        <dbReference type="SAM" id="Coils"/>
    </source>
</evidence>
<feature type="compositionally biased region" description="Acidic residues" evidence="4">
    <location>
        <begin position="230"/>
        <end position="242"/>
    </location>
</feature>
<reference evidence="6 7" key="1">
    <citation type="submission" date="2021-10" db="EMBL/GenBank/DDBJ databases">
        <title>Anaerobic single-cell dispensing facilitates the cultivation of human gut bacteria.</title>
        <authorList>
            <person name="Afrizal A."/>
        </authorList>
    </citation>
    <scope>NUCLEOTIDE SEQUENCE [LARGE SCALE GENOMIC DNA]</scope>
    <source>
        <strain evidence="6 7">CLA-AA-H246</strain>
    </source>
</reference>
<feature type="region of interest" description="Disordered" evidence="4">
    <location>
        <begin position="188"/>
        <end position="248"/>
    </location>
</feature>
<feature type="coiled-coil region" evidence="3">
    <location>
        <begin position="93"/>
        <end position="129"/>
    </location>
</feature>
<dbReference type="PANTHER" id="PTHR32347">
    <property type="entry name" value="EFFLUX SYSTEM COMPONENT YKNX-RELATED"/>
    <property type="match status" value="1"/>
</dbReference>
<comment type="subcellular location">
    <subcellularLocation>
        <location evidence="1">Cell envelope</location>
    </subcellularLocation>
</comment>
<dbReference type="Gene3D" id="2.40.420.20">
    <property type="match status" value="1"/>
</dbReference>
<protein>
    <submittedName>
        <fullName evidence="6">Biotin/lipoyl-binding protein</fullName>
    </submittedName>
</protein>
<dbReference type="RefSeq" id="WP_248835850.1">
    <property type="nucleotide sequence ID" value="NZ_JAJEQE010000050.1"/>
</dbReference>
<sequence length="640" mass="68787">MKKKNVMIITAALLACAITITGIARAVRGGGSAVDVTQVSYLNSGWWDEGTSTSGYVTANASQDVYLESDSIVEKVYVKKGDKVKIGDTLLEYDKTLLQLKLEEEQINKQIQELELQGAKNDLEKLKKITPVADSEGSSSGVSPLDEPDDSSDDLDDGGADGYEEARAAIVKHNVSLVSTAAGADVQVIDGNSDGSDSTGTAGGETTQQTESQTPESTTPSTEPSYPAETESEPETEEETEDSPLAKTKAYQKLDYKTKYYKGSGTKSDPYVYLCKEGAEVSASFMNKILGFNTDGSSRKEGGINKDGKGCYAVLQIREGDSLAGGFIKSVTVNGTIDTDKAYAPDVTWIFSSKGVTKKVPDIQDPQIEEPEEPWEPDDPGDNPFEPGDGVYTVSELKKAIAEKEKEIAELELDIRDAEVSVSQAQRKLDEATIKATINGVVKTVGDPKVGQVDGEAFLTVTSNKGMYVKGRISEMDLGNVVVGSTITGTAQESGTPITAEITEISKYPSNADGNSYGGDSNPNASSYPFTAYIEDSDDLINHEYVDIQIEGNGGNGSSVYLPKALIRMENGQSYVYIEGKNKKLKKQYVRTGQTLYSTYIEVKEGVSETDWIAFPYGKAVKEGAPVKELEGSGFADQLY</sequence>
<dbReference type="InterPro" id="IPR050465">
    <property type="entry name" value="UPF0194_transport"/>
</dbReference>
<dbReference type="PANTHER" id="PTHR32347:SF14">
    <property type="entry name" value="EFFLUX SYSTEM COMPONENT YKNX-RELATED"/>
    <property type="match status" value="1"/>
</dbReference>
<dbReference type="Proteomes" id="UP001299235">
    <property type="component" value="Unassembled WGS sequence"/>
</dbReference>
<feature type="signal peptide" evidence="5">
    <location>
        <begin position="1"/>
        <end position="26"/>
    </location>
</feature>
<keyword evidence="5" id="KW-0732">Signal</keyword>
<evidence type="ECO:0000256" key="5">
    <source>
        <dbReference type="SAM" id="SignalP"/>
    </source>
</evidence>
<keyword evidence="7" id="KW-1185">Reference proteome</keyword>
<feature type="compositionally biased region" description="Acidic residues" evidence="4">
    <location>
        <begin position="146"/>
        <end position="161"/>
    </location>
</feature>
<comment type="caution">
    <text evidence="6">The sequence shown here is derived from an EMBL/GenBank/DDBJ whole genome shotgun (WGS) entry which is preliminary data.</text>
</comment>
<evidence type="ECO:0000313" key="7">
    <source>
        <dbReference type="Proteomes" id="UP001299235"/>
    </source>
</evidence>
<evidence type="ECO:0000313" key="6">
    <source>
        <dbReference type="EMBL" id="MCC2149971.1"/>
    </source>
</evidence>
<evidence type="ECO:0000256" key="4">
    <source>
        <dbReference type="SAM" id="MobiDB-lite"/>
    </source>
</evidence>
<organism evidence="6 7">
    <name type="scientific">Hominisplanchenecus faecis</name>
    <dbReference type="NCBI Taxonomy" id="2885351"/>
    <lineage>
        <taxon>Bacteria</taxon>
        <taxon>Bacillati</taxon>
        <taxon>Bacillota</taxon>
        <taxon>Clostridia</taxon>
        <taxon>Lachnospirales</taxon>
        <taxon>Lachnospiraceae</taxon>
        <taxon>Hominisplanchenecus</taxon>
    </lineage>
</organism>
<proteinExistence type="predicted"/>
<feature type="coiled-coil region" evidence="3">
    <location>
        <begin position="394"/>
        <end position="435"/>
    </location>
</feature>
<feature type="compositionally biased region" description="Low complexity" evidence="4">
    <location>
        <begin position="190"/>
        <end position="229"/>
    </location>
</feature>
<feature type="region of interest" description="Disordered" evidence="4">
    <location>
        <begin position="130"/>
        <end position="161"/>
    </location>
</feature>
<accession>A0ABS8EXP3</accession>
<name>A0ABS8EXP3_9FIRM</name>
<dbReference type="Gene3D" id="2.40.50.100">
    <property type="match status" value="1"/>
</dbReference>